<feature type="signal peptide" evidence="1">
    <location>
        <begin position="1"/>
        <end position="27"/>
    </location>
</feature>
<accession>A0ABS2L4V7</accession>
<evidence type="ECO:0000313" key="3">
    <source>
        <dbReference type="Proteomes" id="UP000776164"/>
    </source>
</evidence>
<name>A0ABS2L4V7_9MICO</name>
<keyword evidence="1" id="KW-0732">Signal</keyword>
<comment type="caution">
    <text evidence="2">The sequence shown here is derived from an EMBL/GenBank/DDBJ whole genome shotgun (WGS) entry which is preliminary data.</text>
</comment>
<protein>
    <submittedName>
        <fullName evidence="2">Uncharacterized protein</fullName>
    </submittedName>
</protein>
<dbReference type="EMBL" id="JAFBBU010000001">
    <property type="protein sequence ID" value="MBM7472124.1"/>
    <property type="molecule type" value="Genomic_DNA"/>
</dbReference>
<evidence type="ECO:0000313" key="2">
    <source>
        <dbReference type="EMBL" id="MBM7472124.1"/>
    </source>
</evidence>
<gene>
    <name evidence="2" type="ORF">JOE66_001758</name>
</gene>
<sequence length="166" mass="17152">MRNDRYRTFAICLAFAFGGASIMTGCAKGGETPVSTAPVSSSPCASIETFGCDRFTSISGIQNGSAVSWLGTEPLLLSFSYQNGSINAIVGTPCNAINVPVQISGDKITPDANSVIHGAKGCVNDAGQKEMWATTFFSTPMSVVSTDSVLTLSTSTASVVFSRATS</sequence>
<dbReference type="RefSeq" id="WP_205108616.1">
    <property type="nucleotide sequence ID" value="NZ_BAAAHT010000013.1"/>
</dbReference>
<dbReference type="PROSITE" id="PS51257">
    <property type="entry name" value="PROKAR_LIPOPROTEIN"/>
    <property type="match status" value="1"/>
</dbReference>
<keyword evidence="3" id="KW-1185">Reference proteome</keyword>
<dbReference type="Proteomes" id="UP000776164">
    <property type="component" value="Unassembled WGS sequence"/>
</dbReference>
<feature type="chain" id="PRO_5046819451" evidence="1">
    <location>
        <begin position="28"/>
        <end position="166"/>
    </location>
</feature>
<evidence type="ECO:0000256" key="1">
    <source>
        <dbReference type="SAM" id="SignalP"/>
    </source>
</evidence>
<organism evidence="2 3">
    <name type="scientific">Subtercola frigoramans</name>
    <dbReference type="NCBI Taxonomy" id="120298"/>
    <lineage>
        <taxon>Bacteria</taxon>
        <taxon>Bacillati</taxon>
        <taxon>Actinomycetota</taxon>
        <taxon>Actinomycetes</taxon>
        <taxon>Micrococcales</taxon>
        <taxon>Microbacteriaceae</taxon>
        <taxon>Subtercola</taxon>
    </lineage>
</organism>
<proteinExistence type="predicted"/>
<reference evidence="2 3" key="1">
    <citation type="submission" date="2021-01" db="EMBL/GenBank/DDBJ databases">
        <title>Sequencing the genomes of 1000 actinobacteria strains.</title>
        <authorList>
            <person name="Klenk H.-P."/>
        </authorList>
    </citation>
    <scope>NUCLEOTIDE SEQUENCE [LARGE SCALE GENOMIC DNA]</scope>
    <source>
        <strain evidence="2 3">DSM 13057</strain>
    </source>
</reference>